<evidence type="ECO:0000313" key="2">
    <source>
        <dbReference type="Proteomes" id="UP000295169"/>
    </source>
</evidence>
<keyword evidence="1" id="KW-0645">Protease</keyword>
<comment type="caution">
    <text evidence="1">The sequence shown here is derived from an EMBL/GenBank/DDBJ whole genome shotgun (WGS) entry which is preliminary data.</text>
</comment>
<dbReference type="InterPro" id="IPR014553">
    <property type="entry name" value="Aminopept"/>
</dbReference>
<dbReference type="EMBL" id="SMMU01000019">
    <property type="protein sequence ID" value="TCL29364.1"/>
    <property type="molecule type" value="Genomic_DNA"/>
</dbReference>
<keyword evidence="1" id="KW-0031">Aminopeptidase</keyword>
<dbReference type="GO" id="GO:0004177">
    <property type="term" value="F:aminopeptidase activity"/>
    <property type="evidence" value="ECO:0007669"/>
    <property type="project" value="UniProtKB-KW"/>
</dbReference>
<reference evidence="1 2" key="1">
    <citation type="submission" date="2019-03" db="EMBL/GenBank/DDBJ databases">
        <title>Genomic Encyclopedia of Type Strains, Phase IV (KMG-IV): sequencing the most valuable type-strain genomes for metagenomic binning, comparative biology and taxonomic classification.</title>
        <authorList>
            <person name="Goeker M."/>
        </authorList>
    </citation>
    <scope>NUCLEOTIDE SEQUENCE [LARGE SCALE GENOMIC DNA]</scope>
    <source>
        <strain evidence="1 2">DSM 2286</strain>
    </source>
</reference>
<sequence length="418" mass="47292">MESVGWKNRTGSRHIEARDCPSAACTLARARASEALAFPSFLECLQGHRVHRMKFFSSLDNLTLRGVPLLLAICLNGCSTFDYYRHMASGQLELLRRREPVAALVADPARDPVLRQRLAQAQAARTFASARLGLPDNASYRLYADLGRPYVVWNLFATEEFSVEPLSHCFPIAGCVAYRGFYQLGRARGAAALLRQQGLDTYVGPVEAYSTLGWFADPILAGMLRHGDDELAALIFHELAHQRLYVANDTAFNESFASFVEREGLRQWRASRGLPPPDERRARRGEQFVRLVLDSRDRLQALYASGLPADEMRRRKAAEFDALRRRYRSLRDGEWQGERRYDAWIEGPLNNAKLLPFGLYDGWLPAFAEMFRRAGEDWPRFYAETERLAQLPAAARERRLAELQAGATPPIAIQESTP</sequence>
<accession>A0A4R1PL05</accession>
<protein>
    <submittedName>
        <fullName evidence="1">Putative aminopeptidase</fullName>
    </submittedName>
</protein>
<dbReference type="Proteomes" id="UP000295169">
    <property type="component" value="Unassembled WGS sequence"/>
</dbReference>
<proteinExistence type="predicted"/>
<gene>
    <name evidence="1" type="ORF">EV691_11938</name>
</gene>
<dbReference type="Pfam" id="PF10023">
    <property type="entry name" value="Aminopep"/>
    <property type="match status" value="1"/>
</dbReference>
<dbReference type="PIRSF" id="PIRSF029285">
    <property type="entry name" value="Aminopept"/>
    <property type="match status" value="1"/>
</dbReference>
<dbReference type="AlphaFoldDB" id="A0A4R1PL05"/>
<keyword evidence="1" id="KW-0378">Hydrolase</keyword>
<evidence type="ECO:0000313" key="1">
    <source>
        <dbReference type="EMBL" id="TCL29364.1"/>
    </source>
</evidence>
<name>A0A4R1PL05_9GAMM</name>
<organism evidence="1 2">
    <name type="scientific">Azotobacter chroococcum</name>
    <dbReference type="NCBI Taxonomy" id="353"/>
    <lineage>
        <taxon>Bacteria</taxon>
        <taxon>Pseudomonadati</taxon>
        <taxon>Pseudomonadota</taxon>
        <taxon>Gammaproteobacteria</taxon>
        <taxon>Pseudomonadales</taxon>
        <taxon>Pseudomonadaceae</taxon>
        <taxon>Azotobacter</taxon>
    </lineage>
</organism>